<evidence type="ECO:0000256" key="1">
    <source>
        <dbReference type="SAM" id="MobiDB-lite"/>
    </source>
</evidence>
<dbReference type="EMBL" id="GL732579">
    <property type="protein sequence ID" value="EFX74893.1"/>
    <property type="molecule type" value="Genomic_DNA"/>
</dbReference>
<reference evidence="2 3" key="1">
    <citation type="journal article" date="2011" name="Science">
        <title>The ecoresponsive genome of Daphnia pulex.</title>
        <authorList>
            <person name="Colbourne J.K."/>
            <person name="Pfrender M.E."/>
            <person name="Gilbert D."/>
            <person name="Thomas W.K."/>
            <person name="Tucker A."/>
            <person name="Oakley T.H."/>
            <person name="Tokishita S."/>
            <person name="Aerts A."/>
            <person name="Arnold G.J."/>
            <person name="Basu M.K."/>
            <person name="Bauer D.J."/>
            <person name="Caceres C.E."/>
            <person name="Carmel L."/>
            <person name="Casola C."/>
            <person name="Choi J.H."/>
            <person name="Detter J.C."/>
            <person name="Dong Q."/>
            <person name="Dusheyko S."/>
            <person name="Eads B.D."/>
            <person name="Frohlich T."/>
            <person name="Geiler-Samerotte K.A."/>
            <person name="Gerlach D."/>
            <person name="Hatcher P."/>
            <person name="Jogdeo S."/>
            <person name="Krijgsveld J."/>
            <person name="Kriventseva E.V."/>
            <person name="Kultz D."/>
            <person name="Laforsch C."/>
            <person name="Lindquist E."/>
            <person name="Lopez J."/>
            <person name="Manak J.R."/>
            <person name="Muller J."/>
            <person name="Pangilinan J."/>
            <person name="Patwardhan R.P."/>
            <person name="Pitluck S."/>
            <person name="Pritham E.J."/>
            <person name="Rechtsteiner A."/>
            <person name="Rho M."/>
            <person name="Rogozin I.B."/>
            <person name="Sakarya O."/>
            <person name="Salamov A."/>
            <person name="Schaack S."/>
            <person name="Shapiro H."/>
            <person name="Shiga Y."/>
            <person name="Skalitzky C."/>
            <person name="Smith Z."/>
            <person name="Souvorov A."/>
            <person name="Sung W."/>
            <person name="Tang Z."/>
            <person name="Tsuchiya D."/>
            <person name="Tu H."/>
            <person name="Vos H."/>
            <person name="Wang M."/>
            <person name="Wolf Y.I."/>
            <person name="Yamagata H."/>
            <person name="Yamada T."/>
            <person name="Ye Y."/>
            <person name="Shaw J.R."/>
            <person name="Andrews J."/>
            <person name="Crease T.J."/>
            <person name="Tang H."/>
            <person name="Lucas S.M."/>
            <person name="Robertson H.M."/>
            <person name="Bork P."/>
            <person name="Koonin E.V."/>
            <person name="Zdobnov E.M."/>
            <person name="Grigoriev I.V."/>
            <person name="Lynch M."/>
            <person name="Boore J.L."/>
        </authorList>
    </citation>
    <scope>NUCLEOTIDE SEQUENCE [LARGE SCALE GENOMIC DNA]</scope>
</reference>
<dbReference type="InParanoid" id="E9GZX5"/>
<evidence type="ECO:0000313" key="2">
    <source>
        <dbReference type="EMBL" id="EFX74893.1"/>
    </source>
</evidence>
<evidence type="ECO:0000313" key="3">
    <source>
        <dbReference type="Proteomes" id="UP000000305"/>
    </source>
</evidence>
<organism evidence="2 3">
    <name type="scientific">Daphnia pulex</name>
    <name type="common">Water flea</name>
    <dbReference type="NCBI Taxonomy" id="6669"/>
    <lineage>
        <taxon>Eukaryota</taxon>
        <taxon>Metazoa</taxon>
        <taxon>Ecdysozoa</taxon>
        <taxon>Arthropoda</taxon>
        <taxon>Crustacea</taxon>
        <taxon>Branchiopoda</taxon>
        <taxon>Diplostraca</taxon>
        <taxon>Cladocera</taxon>
        <taxon>Anomopoda</taxon>
        <taxon>Daphniidae</taxon>
        <taxon>Daphnia</taxon>
    </lineage>
</organism>
<dbReference type="KEGG" id="dpx:DAPPUDRAFT_108353"/>
<protein>
    <submittedName>
        <fullName evidence="2">Uncharacterized protein</fullName>
    </submittedName>
</protein>
<sequence length="187" mass="20922">MAVALLVVKRDLGLLLKSVSRSKLRFPPRKRAPVETDRTSANVYMEKKSGMRRFNTIRHVAPEFSSMVVDLMVFLPEKTAISLEKNLLSELLQEVEMDFKMVKNGRCGSHSSSHKGNYSHIKGDQRGDGPRTINNSSNNHSKGGAKWNGESSNQSNIKEDSKAFTIITSREGGVIWDVGQMGEREEK</sequence>
<feature type="region of interest" description="Disordered" evidence="1">
    <location>
        <begin position="106"/>
        <end position="160"/>
    </location>
</feature>
<gene>
    <name evidence="2" type="ORF">DAPPUDRAFT_108353</name>
</gene>
<accession>E9GZX5</accession>
<keyword evidence="3" id="KW-1185">Reference proteome</keyword>
<feature type="compositionally biased region" description="Polar residues" evidence="1">
    <location>
        <begin position="132"/>
        <end position="141"/>
    </location>
</feature>
<dbReference type="HOGENOM" id="CLU_1449115_0_0_1"/>
<dbReference type="Proteomes" id="UP000000305">
    <property type="component" value="Unassembled WGS sequence"/>
</dbReference>
<proteinExistence type="predicted"/>
<dbReference type="PhylomeDB" id="E9GZX5"/>
<dbReference type="AlphaFoldDB" id="E9GZX5"/>
<name>E9GZX5_DAPPU</name>